<proteinExistence type="predicted"/>
<dbReference type="Proteomes" id="UP000199202">
    <property type="component" value="Unassembled WGS sequence"/>
</dbReference>
<dbReference type="EMBL" id="FNDJ01000034">
    <property type="protein sequence ID" value="SDM02060.1"/>
    <property type="molecule type" value="Genomic_DNA"/>
</dbReference>
<sequence>MPAVLTTAAQLVCAHQGQLVVQASTSALTVGGAPVLVQADLLAATVSGCKNTKTDLGQKPCLKVTSIIAGRSSTLTVSGQPVMLETAQGLTDAVPPQPVLWQVRGAGQSVLEAS</sequence>
<protein>
    <submittedName>
        <fullName evidence="1">Uncharacterized protein</fullName>
    </submittedName>
</protein>
<gene>
    <name evidence="1" type="ORF">SAMN05421869_13496</name>
</gene>
<dbReference type="OrthoDB" id="4218069at2"/>
<accession>A0A1G9PTI0</accession>
<reference evidence="1 2" key="1">
    <citation type="submission" date="2016-10" db="EMBL/GenBank/DDBJ databases">
        <authorList>
            <person name="de Groot N.N."/>
        </authorList>
    </citation>
    <scope>NUCLEOTIDE SEQUENCE [LARGE SCALE GENOMIC DNA]</scope>
    <source>
        <strain evidence="1 2">CGMCC 4.6533</strain>
    </source>
</reference>
<dbReference type="RefSeq" id="WP_143044182.1">
    <property type="nucleotide sequence ID" value="NZ_FNDJ01000034.1"/>
</dbReference>
<dbReference type="STRING" id="633440.SAMN05421869_13496"/>
<organism evidence="1 2">
    <name type="scientific">Nonomuraea jiangxiensis</name>
    <dbReference type="NCBI Taxonomy" id="633440"/>
    <lineage>
        <taxon>Bacteria</taxon>
        <taxon>Bacillati</taxon>
        <taxon>Actinomycetota</taxon>
        <taxon>Actinomycetes</taxon>
        <taxon>Streptosporangiales</taxon>
        <taxon>Streptosporangiaceae</taxon>
        <taxon>Nonomuraea</taxon>
    </lineage>
</organism>
<keyword evidence="2" id="KW-1185">Reference proteome</keyword>
<evidence type="ECO:0000313" key="1">
    <source>
        <dbReference type="EMBL" id="SDM02060.1"/>
    </source>
</evidence>
<evidence type="ECO:0000313" key="2">
    <source>
        <dbReference type="Proteomes" id="UP000199202"/>
    </source>
</evidence>
<dbReference type="AlphaFoldDB" id="A0A1G9PTI0"/>
<name>A0A1G9PTI0_9ACTN</name>